<organism evidence="3 4">
    <name type="scientific">Denitrificimonas halotolerans</name>
    <dbReference type="NCBI Taxonomy" id="3098930"/>
    <lineage>
        <taxon>Bacteria</taxon>
        <taxon>Pseudomonadati</taxon>
        <taxon>Pseudomonadota</taxon>
        <taxon>Gammaproteobacteria</taxon>
        <taxon>Pseudomonadales</taxon>
        <taxon>Pseudomonadaceae</taxon>
        <taxon>Denitrificimonas</taxon>
    </lineage>
</organism>
<feature type="chain" id="PRO_5045097110" evidence="1">
    <location>
        <begin position="30"/>
        <end position="134"/>
    </location>
</feature>
<sequence length="134" mass="14860">MQTLRNSLFLLLTAAFLIACSPNSTPEKAAQNYIDTILANDIDGLMDTLYFPDGADAEERSLVRGKLTILLAETSTRTISMGGVKDVSYSKTEYNEDKTRANIGVTIHYKREDAPVKTENIALRKTDKGWKVSL</sequence>
<dbReference type="InterPro" id="IPR024267">
    <property type="entry name" value="DUF4878"/>
</dbReference>
<gene>
    <name evidence="3" type="ORF">TOI97_02155</name>
</gene>
<reference evidence="3 4" key="1">
    <citation type="submission" date="2023-12" db="EMBL/GenBank/DDBJ databases">
        <title>Denitrificimonas halotolerans sp. nov.,a novel species isolated from landfill leachate.</title>
        <authorList>
            <person name="Wang S."/>
        </authorList>
    </citation>
    <scope>NUCLEOTIDE SEQUENCE [LARGE SCALE GENOMIC DNA]</scope>
    <source>
        <strain evidence="3 4">JX-1</strain>
    </source>
</reference>
<dbReference type="PROSITE" id="PS51257">
    <property type="entry name" value="PROKAR_LIPOPROTEIN"/>
    <property type="match status" value="1"/>
</dbReference>
<comment type="caution">
    <text evidence="3">The sequence shown here is derived from an EMBL/GenBank/DDBJ whole genome shotgun (WGS) entry which is preliminary data.</text>
</comment>
<keyword evidence="1" id="KW-0732">Signal</keyword>
<feature type="signal peptide" evidence="1">
    <location>
        <begin position="1"/>
        <end position="29"/>
    </location>
</feature>
<name>A0ABU5GQB7_9GAMM</name>
<accession>A0ABU5GQB7</accession>
<dbReference type="Pfam" id="PF12870">
    <property type="entry name" value="DUF4878"/>
    <property type="match status" value="1"/>
</dbReference>
<protein>
    <submittedName>
        <fullName evidence="3">DUF4878 domain-containing protein</fullName>
    </submittedName>
</protein>
<keyword evidence="4" id="KW-1185">Reference proteome</keyword>
<feature type="domain" description="DUF4878" evidence="2">
    <location>
        <begin position="20"/>
        <end position="132"/>
    </location>
</feature>
<evidence type="ECO:0000313" key="3">
    <source>
        <dbReference type="EMBL" id="MDY7218386.1"/>
    </source>
</evidence>
<evidence type="ECO:0000313" key="4">
    <source>
        <dbReference type="Proteomes" id="UP001294570"/>
    </source>
</evidence>
<evidence type="ECO:0000256" key="1">
    <source>
        <dbReference type="SAM" id="SignalP"/>
    </source>
</evidence>
<dbReference type="Proteomes" id="UP001294570">
    <property type="component" value="Unassembled WGS sequence"/>
</dbReference>
<evidence type="ECO:0000259" key="2">
    <source>
        <dbReference type="Pfam" id="PF12870"/>
    </source>
</evidence>
<dbReference type="Gene3D" id="3.10.450.50">
    <property type="match status" value="1"/>
</dbReference>
<proteinExistence type="predicted"/>
<dbReference type="RefSeq" id="WP_321552489.1">
    <property type="nucleotide sequence ID" value="NZ_JAXIVU010000002.1"/>
</dbReference>
<dbReference type="EMBL" id="JAXIVU010000002">
    <property type="protein sequence ID" value="MDY7218386.1"/>
    <property type="molecule type" value="Genomic_DNA"/>
</dbReference>